<dbReference type="AlphaFoldDB" id="A0A1P8EN90"/>
<accession>A0A1P8EN90</accession>
<keyword evidence="1" id="KW-0614">Plasmid</keyword>
<proteinExistence type="predicted"/>
<reference evidence="1 2" key="1">
    <citation type="submission" date="2016-08" db="EMBL/GenBank/DDBJ databases">
        <title>Complete genome sequence of Acinetobacter baylyi strain GFJ2.</title>
        <authorList>
            <person name="Tabata M."/>
            <person name="Kuboki S."/>
            <person name="Gibu N."/>
            <person name="Kinouchi Y."/>
            <person name="Vangnai A."/>
            <person name="Kasai D."/>
            <person name="Fukuda M."/>
        </authorList>
    </citation>
    <scope>NUCLEOTIDE SEQUENCE [LARGE SCALE GENOMIC DNA]</scope>
    <source>
        <strain evidence="1 2">GFJ2</strain>
        <plasmid evidence="2">Plasmid pgfj2</plasmid>
    </source>
</reference>
<evidence type="ECO:0000313" key="2">
    <source>
        <dbReference type="Proteomes" id="UP000185674"/>
    </source>
</evidence>
<organism evidence="1 2">
    <name type="scientific">Acinetobacter soli</name>
    <dbReference type="NCBI Taxonomy" id="487316"/>
    <lineage>
        <taxon>Bacteria</taxon>
        <taxon>Pseudomonadati</taxon>
        <taxon>Pseudomonadota</taxon>
        <taxon>Gammaproteobacteria</taxon>
        <taxon>Moraxellales</taxon>
        <taxon>Moraxellaceae</taxon>
        <taxon>Acinetobacter</taxon>
    </lineage>
</organism>
<evidence type="ECO:0000313" key="1">
    <source>
        <dbReference type="EMBL" id="APV37711.1"/>
    </source>
</evidence>
<dbReference type="Proteomes" id="UP000185674">
    <property type="component" value="Plasmid pGFJ2"/>
</dbReference>
<sequence>MRSIKEIVEAVEINETVTDEEMRLALCCLNRLITFDRMAFMALYQAEKGGKLSTTTQSSPEWQCREHLRRVGKAFEKTPDQWLGWENNPENPDYRERRQKSIALVKKVEATLKKGKKNDLSVKAS</sequence>
<protein>
    <submittedName>
        <fullName evidence="1">Uncharacterized protein</fullName>
    </submittedName>
</protein>
<gene>
    <name evidence="1" type="ORF">BEN76_16825</name>
</gene>
<name>A0A1P8EN90_9GAMM</name>
<dbReference type="RefSeq" id="WP_076033719.1">
    <property type="nucleotide sequence ID" value="NZ_CP016898.1"/>
</dbReference>
<geneLocation type="plasmid" evidence="2">
    <name>pgfj2</name>
</geneLocation>
<dbReference type="KEGG" id="asol:BEN76_16825"/>
<dbReference type="EMBL" id="CP016898">
    <property type="protein sequence ID" value="APV37711.1"/>
    <property type="molecule type" value="Genomic_DNA"/>
</dbReference>